<sequence length="272" mass="29125">MKSSCRYKGQAIPCSTPEGFWDASSSCYLTAVATPRTLGDAKSIPPGSRFYRCWFVFDVVDGKPVGEETFESIVRQGGPTQTMDPREAARLAVEQMNFEAPQLGLSPYQQSATHEAIVNVPIWMWVTDPGKSTTGPQTKSALIGGVGIEATGTVDRIEWSMGGGEVVTCKGAGTPFNRAAVIGKSLKQIPDSPTCGHKYRKTSRCEKGGTFAVSATAYWNVHWTGGGTQGDIPLDFTRAAPLRVVDLRPVLVAPDGTDNVPQSTAVPERPCP</sequence>
<organism evidence="2 3">
    <name type="scientific">Kribbella qitaiheensis</name>
    <dbReference type="NCBI Taxonomy" id="1544730"/>
    <lineage>
        <taxon>Bacteria</taxon>
        <taxon>Bacillati</taxon>
        <taxon>Actinomycetota</taxon>
        <taxon>Actinomycetes</taxon>
        <taxon>Propionibacteriales</taxon>
        <taxon>Kribbellaceae</taxon>
        <taxon>Kribbella</taxon>
    </lineage>
</organism>
<evidence type="ECO:0000256" key="1">
    <source>
        <dbReference type="SAM" id="MobiDB-lite"/>
    </source>
</evidence>
<proteinExistence type="predicted"/>
<name>A0A7G6X666_9ACTN</name>
<evidence type="ECO:0000313" key="3">
    <source>
        <dbReference type="Proteomes" id="UP000515563"/>
    </source>
</evidence>
<protein>
    <recommendedName>
        <fullName evidence="4">ATP/GTP-binding protein</fullName>
    </recommendedName>
</protein>
<dbReference type="RefSeq" id="WP_185444138.1">
    <property type="nucleotide sequence ID" value="NZ_CP043661.1"/>
</dbReference>
<dbReference type="EMBL" id="CP043661">
    <property type="protein sequence ID" value="QNE21731.1"/>
    <property type="molecule type" value="Genomic_DNA"/>
</dbReference>
<gene>
    <name evidence="2" type="ORF">F1D05_32190</name>
</gene>
<keyword evidence="3" id="KW-1185">Reference proteome</keyword>
<dbReference type="Proteomes" id="UP000515563">
    <property type="component" value="Chromosome"/>
</dbReference>
<feature type="region of interest" description="Disordered" evidence="1">
    <location>
        <begin position="253"/>
        <end position="272"/>
    </location>
</feature>
<reference evidence="2 3" key="2">
    <citation type="journal article" date="2020" name="Microbiol. Resour. Announc.">
        <title>Antarctic desert soil bacteria exhibit high novel natural product potential, evaluated through long-read genome sequencing and comparative genomics.</title>
        <authorList>
            <person name="Benaud N."/>
            <person name="Edwards R.J."/>
            <person name="Amos T.G."/>
            <person name="D'Agostino P.M."/>
            <person name="Gutierrez-Chavez C."/>
            <person name="Montgomery K."/>
            <person name="Nicetic I."/>
            <person name="Ferrari B.C."/>
        </authorList>
    </citation>
    <scope>NUCLEOTIDE SEQUENCE [LARGE SCALE GENOMIC DNA]</scope>
    <source>
        <strain evidence="2 3">SPB151</strain>
    </source>
</reference>
<evidence type="ECO:0000313" key="2">
    <source>
        <dbReference type="EMBL" id="QNE21731.1"/>
    </source>
</evidence>
<dbReference type="KEGG" id="kqi:F1D05_32190"/>
<accession>A0A7G6X666</accession>
<dbReference type="AlphaFoldDB" id="A0A7G6X666"/>
<reference evidence="3" key="1">
    <citation type="submission" date="2019-09" db="EMBL/GenBank/DDBJ databases">
        <title>Antimicrobial potential of Antarctic Bacteria.</title>
        <authorList>
            <person name="Benaud N."/>
            <person name="Edwards R.J."/>
            <person name="Ferrari B.C."/>
        </authorList>
    </citation>
    <scope>NUCLEOTIDE SEQUENCE [LARGE SCALE GENOMIC DNA]</scope>
    <source>
        <strain evidence="3">SPB151</strain>
    </source>
</reference>
<evidence type="ECO:0008006" key="4">
    <source>
        <dbReference type="Google" id="ProtNLM"/>
    </source>
</evidence>